<protein>
    <submittedName>
        <fullName evidence="4">RepB protein</fullName>
    </submittedName>
</protein>
<comment type="similarity">
    <text evidence="1">Belongs to the initiator RepB protein family.</text>
</comment>
<dbReference type="InterPro" id="IPR036390">
    <property type="entry name" value="WH_DNA-bd_sf"/>
</dbReference>
<dbReference type="EMBL" id="GU722200">
    <property type="protein sequence ID" value="ADJ54344.1"/>
    <property type="molecule type" value="Genomic_DNA"/>
</dbReference>
<dbReference type="InterPro" id="IPR036388">
    <property type="entry name" value="WH-like_DNA-bd_sf"/>
</dbReference>
<dbReference type="InterPro" id="IPR000525">
    <property type="entry name" value="Initiator_Rep_WH1"/>
</dbReference>
<geneLocation type="plasmid" evidence="4">
    <name>hyperthermophilic bacterial plasmid 2a</name>
</geneLocation>
<accession>D9CGJ0</accession>
<dbReference type="Pfam" id="PF21205">
    <property type="entry name" value="Rep3_C"/>
    <property type="match status" value="1"/>
</dbReference>
<keyword evidence="4" id="KW-0614">Plasmid</keyword>
<dbReference type="Gene3D" id="1.10.10.10">
    <property type="entry name" value="Winged helix-like DNA-binding domain superfamily/Winged helix DNA-binding domain"/>
    <property type="match status" value="2"/>
</dbReference>
<sequence length="269" mass="30573">MKKSELVVKSNRLIEASYRLGLNEQRIILYSICRCREEQKGLFPDLPVTITADAFAKQFPSIGRGNVYQQLKDAMDALYERSVTIHDIDPASGHARVKKTRWISEGAYVDGAGNVQVIFTPEVIKYITRLEAEFTSYQLEKVGHMTSAHAVRIYELLAQHREIGSRMLNLAWLRETLQIAPDEYKLTTNFIRKVIEVAVEQINKHSDLTVSYKPVKTGRAITDFAFKIKEKSNKGKAVGAPSDHTYRDKLEAAGQQRLPDTIPDTEEEF</sequence>
<gene>
    <name evidence="4" type="ORF">pHB2a_gp01</name>
</gene>
<feature type="region of interest" description="Disordered" evidence="2">
    <location>
        <begin position="232"/>
        <end position="269"/>
    </location>
</feature>
<dbReference type="Pfam" id="PF01051">
    <property type="entry name" value="Rep3_N"/>
    <property type="match status" value="1"/>
</dbReference>
<evidence type="ECO:0000256" key="1">
    <source>
        <dbReference type="ARBA" id="ARBA00038283"/>
    </source>
</evidence>
<evidence type="ECO:0000313" key="4">
    <source>
        <dbReference type="EMBL" id="ADJ54344.1"/>
    </source>
</evidence>
<name>D9CGJ0_9BACT</name>
<reference evidence="4" key="1">
    <citation type="journal article" date="2010" name="Environ. Microbiol.">
        <title>Metagenomic analyses of novel viruses and plasmids from a cultured environmental sample of hyperthermophilic neutrophiles.</title>
        <authorList>
            <person name="Garrett R.A."/>
            <person name="Prangishvili D."/>
            <person name="Shah S.A."/>
            <person name="Reuter M."/>
            <person name="Stetter K.O."/>
            <person name="Peng X."/>
        </authorList>
    </citation>
    <scope>NUCLEOTIDE SEQUENCE</scope>
    <source>
        <plasmid evidence="4">hyperthermophilic bacterial plasmid 2a</plasmid>
    </source>
</reference>
<dbReference type="SUPFAM" id="SSF46785">
    <property type="entry name" value="Winged helix' DNA-binding domain"/>
    <property type="match status" value="2"/>
</dbReference>
<proteinExistence type="inferred from homology"/>
<dbReference type="GO" id="GO:0006270">
    <property type="term" value="P:DNA replication initiation"/>
    <property type="evidence" value="ECO:0007669"/>
    <property type="project" value="InterPro"/>
</dbReference>
<feature type="domain" description="Initiator Rep protein WH1" evidence="3">
    <location>
        <begin position="7"/>
        <end position="157"/>
    </location>
</feature>
<dbReference type="GO" id="GO:0003887">
    <property type="term" value="F:DNA-directed DNA polymerase activity"/>
    <property type="evidence" value="ECO:0007669"/>
    <property type="project" value="InterPro"/>
</dbReference>
<evidence type="ECO:0000259" key="3">
    <source>
        <dbReference type="Pfam" id="PF01051"/>
    </source>
</evidence>
<organism evidence="4">
    <name type="scientific">bacterium enrichment culture clone 2a(2010)</name>
    <dbReference type="NCBI Taxonomy" id="795323"/>
    <lineage>
        <taxon>Bacteria</taxon>
        <taxon>environmental samples</taxon>
    </lineage>
</organism>
<dbReference type="AlphaFoldDB" id="D9CGJ0"/>
<evidence type="ECO:0000256" key="2">
    <source>
        <dbReference type="SAM" id="MobiDB-lite"/>
    </source>
</evidence>